<protein>
    <submittedName>
        <fullName evidence="1">Uncharacterized protein</fullName>
    </submittedName>
</protein>
<gene>
    <name evidence="1" type="ORF">ANN_21218</name>
</gene>
<proteinExistence type="predicted"/>
<evidence type="ECO:0000313" key="1">
    <source>
        <dbReference type="EMBL" id="KAJ4432595.1"/>
    </source>
</evidence>
<reference evidence="1 2" key="1">
    <citation type="journal article" date="2022" name="Allergy">
        <title>Genome assembly and annotation of Periplaneta americana reveal a comprehensive cockroach allergen profile.</title>
        <authorList>
            <person name="Wang L."/>
            <person name="Xiong Q."/>
            <person name="Saelim N."/>
            <person name="Wang L."/>
            <person name="Nong W."/>
            <person name="Wan A.T."/>
            <person name="Shi M."/>
            <person name="Liu X."/>
            <person name="Cao Q."/>
            <person name="Hui J.H.L."/>
            <person name="Sookrung N."/>
            <person name="Leung T.F."/>
            <person name="Tungtrongchitr A."/>
            <person name="Tsui S.K.W."/>
        </authorList>
    </citation>
    <scope>NUCLEOTIDE SEQUENCE [LARGE SCALE GENOMIC DNA]</scope>
    <source>
        <strain evidence="1">PWHHKU_190912</strain>
    </source>
</reference>
<dbReference type="Proteomes" id="UP001148838">
    <property type="component" value="Unassembled WGS sequence"/>
</dbReference>
<sequence>MSSENPHELQEMSLRSQKIGVWCAMSRNRIFITFFEQTVNSDRYVTMMEEFVNALPAEKNATDHTANTIRCLERVFQDLWPVRSPDLLTFLWGYLKDAVYVTHSHSFPELQTNIQNNVDAISQQTLKTVFSNMINPVHLCEEKNGGHFQHLM</sequence>
<dbReference type="Gene3D" id="3.30.420.10">
    <property type="entry name" value="Ribonuclease H-like superfamily/Ribonuclease H"/>
    <property type="match status" value="1"/>
</dbReference>
<organism evidence="1 2">
    <name type="scientific">Periplaneta americana</name>
    <name type="common">American cockroach</name>
    <name type="synonym">Blatta americana</name>
    <dbReference type="NCBI Taxonomy" id="6978"/>
    <lineage>
        <taxon>Eukaryota</taxon>
        <taxon>Metazoa</taxon>
        <taxon>Ecdysozoa</taxon>
        <taxon>Arthropoda</taxon>
        <taxon>Hexapoda</taxon>
        <taxon>Insecta</taxon>
        <taxon>Pterygota</taxon>
        <taxon>Neoptera</taxon>
        <taxon>Polyneoptera</taxon>
        <taxon>Dictyoptera</taxon>
        <taxon>Blattodea</taxon>
        <taxon>Blattoidea</taxon>
        <taxon>Blattidae</taxon>
        <taxon>Blattinae</taxon>
        <taxon>Periplaneta</taxon>
    </lineage>
</organism>
<comment type="caution">
    <text evidence="1">The sequence shown here is derived from an EMBL/GenBank/DDBJ whole genome shotgun (WGS) entry which is preliminary data.</text>
</comment>
<accession>A0ABQ8SEU8</accession>
<evidence type="ECO:0000313" key="2">
    <source>
        <dbReference type="Proteomes" id="UP001148838"/>
    </source>
</evidence>
<keyword evidence="2" id="KW-1185">Reference proteome</keyword>
<name>A0ABQ8SEU8_PERAM</name>
<dbReference type="PANTHER" id="PTHR47326">
    <property type="entry name" value="TRANSPOSABLE ELEMENT TC3 TRANSPOSASE-LIKE PROTEIN"/>
    <property type="match status" value="1"/>
</dbReference>
<dbReference type="EMBL" id="JAJSOF020000029">
    <property type="protein sequence ID" value="KAJ4432595.1"/>
    <property type="molecule type" value="Genomic_DNA"/>
</dbReference>
<dbReference type="PANTHER" id="PTHR47326:SF1">
    <property type="entry name" value="HTH PSQ-TYPE DOMAIN-CONTAINING PROTEIN"/>
    <property type="match status" value="1"/>
</dbReference>
<dbReference type="InterPro" id="IPR036397">
    <property type="entry name" value="RNaseH_sf"/>
</dbReference>